<dbReference type="GO" id="GO:0005506">
    <property type="term" value="F:iron ion binding"/>
    <property type="evidence" value="ECO:0007669"/>
    <property type="project" value="InterPro"/>
</dbReference>
<dbReference type="GO" id="GO:0020037">
    <property type="term" value="F:heme binding"/>
    <property type="evidence" value="ECO:0007669"/>
    <property type="project" value="InterPro"/>
</dbReference>
<proteinExistence type="inferred from homology"/>
<gene>
    <name evidence="2" type="primary">CYP75A2</name>
    <name evidence="2" type="ORF">AXF42_Ash000014</name>
</gene>
<dbReference type="OrthoDB" id="2789670at2759"/>
<dbReference type="PANTHER" id="PTHR47951:SF3">
    <property type="entry name" value="CYTOCHROME P450, FAMILY 706, SUBFAMILY A, POLYPEPTIDE 4"/>
    <property type="match status" value="1"/>
</dbReference>
<evidence type="ECO:0000313" key="2">
    <source>
        <dbReference type="EMBL" id="PKA54181.1"/>
    </source>
</evidence>
<evidence type="ECO:0000313" key="3">
    <source>
        <dbReference type="Proteomes" id="UP000236161"/>
    </source>
</evidence>
<keyword evidence="1" id="KW-0408">Iron</keyword>
<dbReference type="EC" id="1.14.13.21" evidence="2"/>
<organism evidence="2 3">
    <name type="scientific">Apostasia shenzhenica</name>
    <dbReference type="NCBI Taxonomy" id="1088818"/>
    <lineage>
        <taxon>Eukaryota</taxon>
        <taxon>Viridiplantae</taxon>
        <taxon>Streptophyta</taxon>
        <taxon>Embryophyta</taxon>
        <taxon>Tracheophyta</taxon>
        <taxon>Spermatophyta</taxon>
        <taxon>Magnoliopsida</taxon>
        <taxon>Liliopsida</taxon>
        <taxon>Asparagales</taxon>
        <taxon>Orchidaceae</taxon>
        <taxon>Apostasioideae</taxon>
        <taxon>Apostasia</taxon>
    </lineage>
</organism>
<dbReference type="InterPro" id="IPR036396">
    <property type="entry name" value="Cyt_P450_sf"/>
</dbReference>
<comment type="similarity">
    <text evidence="1">Belongs to the cytochrome P450 family.</text>
</comment>
<keyword evidence="1" id="KW-0479">Metal-binding</keyword>
<evidence type="ECO:0000256" key="1">
    <source>
        <dbReference type="RuleBase" id="RU000461"/>
    </source>
</evidence>
<dbReference type="SUPFAM" id="SSF48264">
    <property type="entry name" value="Cytochrome P450"/>
    <property type="match status" value="1"/>
</dbReference>
<dbReference type="STRING" id="1088818.A0A2I0AF56"/>
<accession>A0A2I0AF56</accession>
<dbReference type="EMBL" id="KZ451982">
    <property type="protein sequence ID" value="PKA54181.1"/>
    <property type="molecule type" value="Genomic_DNA"/>
</dbReference>
<dbReference type="GO" id="GO:0016705">
    <property type="term" value="F:oxidoreductase activity, acting on paired donors, with incorporation or reduction of molecular oxygen"/>
    <property type="evidence" value="ECO:0007669"/>
    <property type="project" value="InterPro"/>
</dbReference>
<dbReference type="Pfam" id="PF00067">
    <property type="entry name" value="p450"/>
    <property type="match status" value="1"/>
</dbReference>
<keyword evidence="1" id="KW-0349">Heme</keyword>
<protein>
    <submittedName>
        <fullName evidence="2">Flavonoid 3',5'-hydroxylase</fullName>
        <ecNumber evidence="2">1.14.13.21</ecNumber>
    </submittedName>
</protein>
<keyword evidence="1" id="KW-0503">Monooxygenase</keyword>
<dbReference type="AlphaFoldDB" id="A0A2I0AF56"/>
<dbReference type="Proteomes" id="UP000236161">
    <property type="component" value="Unassembled WGS sequence"/>
</dbReference>
<dbReference type="InterPro" id="IPR017972">
    <property type="entry name" value="Cyt_P450_CS"/>
</dbReference>
<dbReference type="InterPro" id="IPR002401">
    <property type="entry name" value="Cyt_P450_E_grp-I"/>
</dbReference>
<dbReference type="PRINTS" id="PR00463">
    <property type="entry name" value="EP450I"/>
</dbReference>
<dbReference type="GO" id="GO:0004497">
    <property type="term" value="F:monooxygenase activity"/>
    <property type="evidence" value="ECO:0007669"/>
    <property type="project" value="UniProtKB-KW"/>
</dbReference>
<dbReference type="PANTHER" id="PTHR47951">
    <property type="entry name" value="OS08G0547900 PROTEIN"/>
    <property type="match status" value="1"/>
</dbReference>
<keyword evidence="3" id="KW-1185">Reference proteome</keyword>
<dbReference type="Gene3D" id="1.10.630.10">
    <property type="entry name" value="Cytochrome P450"/>
    <property type="match status" value="1"/>
</dbReference>
<keyword evidence="1 2" id="KW-0560">Oxidoreductase</keyword>
<name>A0A2I0AF56_9ASPA</name>
<dbReference type="InterPro" id="IPR001128">
    <property type="entry name" value="Cyt_P450"/>
</dbReference>
<sequence>MEKEIKLGYRHGKDQFGYLPFGAGKRVCAGMAMGERMVMYVLASLLHSFDWRLPERGSPAMEEKFETVLRMAEPLVAFPMVRLENAVLCSGPI</sequence>
<reference evidence="2 3" key="1">
    <citation type="journal article" date="2017" name="Nature">
        <title>The Apostasia genome and the evolution of orchids.</title>
        <authorList>
            <person name="Zhang G.Q."/>
            <person name="Liu K.W."/>
            <person name="Li Z."/>
            <person name="Lohaus R."/>
            <person name="Hsiao Y.Y."/>
            <person name="Niu S.C."/>
            <person name="Wang J.Y."/>
            <person name="Lin Y.C."/>
            <person name="Xu Q."/>
            <person name="Chen L.J."/>
            <person name="Yoshida K."/>
            <person name="Fujiwara S."/>
            <person name="Wang Z.W."/>
            <person name="Zhang Y.Q."/>
            <person name="Mitsuda N."/>
            <person name="Wang M."/>
            <person name="Liu G.H."/>
            <person name="Pecoraro L."/>
            <person name="Huang H.X."/>
            <person name="Xiao X.J."/>
            <person name="Lin M."/>
            <person name="Wu X.Y."/>
            <person name="Wu W.L."/>
            <person name="Chen Y.Y."/>
            <person name="Chang S.B."/>
            <person name="Sakamoto S."/>
            <person name="Ohme-Takagi M."/>
            <person name="Yagi M."/>
            <person name="Zeng S.J."/>
            <person name="Shen C.Y."/>
            <person name="Yeh C.M."/>
            <person name="Luo Y.B."/>
            <person name="Tsai W.C."/>
            <person name="Van de Peer Y."/>
            <person name="Liu Z.J."/>
        </authorList>
    </citation>
    <scope>NUCLEOTIDE SEQUENCE [LARGE SCALE GENOMIC DNA]</scope>
    <source>
        <strain evidence="3">cv. Shenzhen</strain>
        <tissue evidence="2">Stem</tissue>
    </source>
</reference>
<dbReference type="PROSITE" id="PS00086">
    <property type="entry name" value="CYTOCHROME_P450"/>
    <property type="match status" value="1"/>
</dbReference>